<feature type="compositionally biased region" description="Basic and acidic residues" evidence="1">
    <location>
        <begin position="65"/>
        <end position="80"/>
    </location>
</feature>
<name>C1E664_MICCC</name>
<evidence type="ECO:0000313" key="2">
    <source>
        <dbReference type="EMBL" id="ACO63373.1"/>
    </source>
</evidence>
<dbReference type="Proteomes" id="UP000002009">
    <property type="component" value="Chromosome 5"/>
</dbReference>
<dbReference type="AlphaFoldDB" id="C1E664"/>
<feature type="compositionally biased region" description="Basic and acidic residues" evidence="1">
    <location>
        <begin position="145"/>
        <end position="193"/>
    </location>
</feature>
<evidence type="ECO:0000313" key="3">
    <source>
        <dbReference type="Proteomes" id="UP000002009"/>
    </source>
</evidence>
<dbReference type="OrthoDB" id="10585474at2759"/>
<dbReference type="GeneID" id="8243784"/>
<dbReference type="KEGG" id="mis:MICPUN_58558"/>
<dbReference type="EMBL" id="CP001326">
    <property type="protein sequence ID" value="ACO63373.1"/>
    <property type="molecule type" value="Genomic_DNA"/>
</dbReference>
<dbReference type="OMA" id="HEKSWTE"/>
<evidence type="ECO:0000256" key="1">
    <source>
        <dbReference type="SAM" id="MobiDB-lite"/>
    </source>
</evidence>
<feature type="region of interest" description="Disordered" evidence="1">
    <location>
        <begin position="12"/>
        <end position="98"/>
    </location>
</feature>
<proteinExistence type="predicted"/>
<dbReference type="RefSeq" id="XP_002502115.1">
    <property type="nucleotide sequence ID" value="XM_002502069.1"/>
</dbReference>
<feature type="compositionally biased region" description="Basic and acidic residues" evidence="1">
    <location>
        <begin position="227"/>
        <end position="240"/>
    </location>
</feature>
<dbReference type="InParanoid" id="C1E664"/>
<organism evidence="2 3">
    <name type="scientific">Micromonas commoda (strain RCC299 / NOUM17 / CCMP2709)</name>
    <name type="common">Picoplanktonic green alga</name>
    <dbReference type="NCBI Taxonomy" id="296587"/>
    <lineage>
        <taxon>Eukaryota</taxon>
        <taxon>Viridiplantae</taxon>
        <taxon>Chlorophyta</taxon>
        <taxon>Mamiellophyceae</taxon>
        <taxon>Mamiellales</taxon>
        <taxon>Mamiellaceae</taxon>
        <taxon>Micromonas</taxon>
    </lineage>
</organism>
<feature type="region of interest" description="Disordered" evidence="1">
    <location>
        <begin position="141"/>
        <end position="240"/>
    </location>
</feature>
<reference evidence="2 3" key="1">
    <citation type="journal article" date="2009" name="Science">
        <title>Green evolution and dynamic adaptations revealed by genomes of the marine picoeukaryotes Micromonas.</title>
        <authorList>
            <person name="Worden A.Z."/>
            <person name="Lee J.H."/>
            <person name="Mock T."/>
            <person name="Rouze P."/>
            <person name="Simmons M.P."/>
            <person name="Aerts A.L."/>
            <person name="Allen A.E."/>
            <person name="Cuvelier M.L."/>
            <person name="Derelle E."/>
            <person name="Everett M.V."/>
            <person name="Foulon E."/>
            <person name="Grimwood J."/>
            <person name="Gundlach H."/>
            <person name="Henrissat B."/>
            <person name="Napoli C."/>
            <person name="McDonald S.M."/>
            <person name="Parker M.S."/>
            <person name="Rombauts S."/>
            <person name="Salamov A."/>
            <person name="Von Dassow P."/>
            <person name="Badger J.H."/>
            <person name="Coutinho P.M."/>
            <person name="Demir E."/>
            <person name="Dubchak I."/>
            <person name="Gentemann C."/>
            <person name="Eikrem W."/>
            <person name="Gready J.E."/>
            <person name="John U."/>
            <person name="Lanier W."/>
            <person name="Lindquist E.A."/>
            <person name="Lucas S."/>
            <person name="Mayer K.F."/>
            <person name="Moreau H."/>
            <person name="Not F."/>
            <person name="Otillar R."/>
            <person name="Panaud O."/>
            <person name="Pangilinan J."/>
            <person name="Paulsen I."/>
            <person name="Piegu B."/>
            <person name="Poliakov A."/>
            <person name="Robbens S."/>
            <person name="Schmutz J."/>
            <person name="Toulza E."/>
            <person name="Wyss T."/>
            <person name="Zelensky A."/>
            <person name="Zhou K."/>
            <person name="Armbrust E.V."/>
            <person name="Bhattacharya D."/>
            <person name="Goodenough U.W."/>
            <person name="Van de Peer Y."/>
            <person name="Grigoriev I.V."/>
        </authorList>
    </citation>
    <scope>NUCLEOTIDE SEQUENCE [LARGE SCALE GENOMIC DNA]</scope>
    <source>
        <strain evidence="3">RCC299 / NOUM17</strain>
    </source>
</reference>
<feature type="compositionally biased region" description="Basic and acidic residues" evidence="1">
    <location>
        <begin position="12"/>
        <end position="45"/>
    </location>
</feature>
<sequence length="240" mass="27357">MGLFVPVVDQERARFERGSGGDDTASRAHRAFHDPHSLHRGSRPEDDTERDVGSQYAKKGNLVKVDGKWVKPSKDRDGRGSKPGVSHALGSEPQRFIPEKEFRGARLGYYFAMGKHGLGYYKDDPRLYRSNQWRDTWEELQAGDARARQARREETKAAREDRRDASAYDPHDYRGGRDRHRGGSRDRSRDRWTRRWGRRQGPARSAEEQEREQGPGWARVASQGDDAGGKGEGRAREARG</sequence>
<accession>C1E664</accession>
<protein>
    <submittedName>
        <fullName evidence="2">Uncharacterized protein</fullName>
    </submittedName>
</protein>
<keyword evidence="3" id="KW-1185">Reference proteome</keyword>
<gene>
    <name evidence="2" type="ORF">MICPUN_58558</name>
</gene>